<proteinExistence type="predicted"/>
<evidence type="ECO:0000313" key="2">
    <source>
        <dbReference type="EMBL" id="KUH38573.1"/>
    </source>
</evidence>
<dbReference type="EMBL" id="LNSV01000024">
    <property type="protein sequence ID" value="KUH38573.1"/>
    <property type="molecule type" value="Genomic_DNA"/>
</dbReference>
<sequence length="142" mass="15463">MPPHFHFGLHSEHGVVARPTTAITPQLAHWYLTREQFEPVPGRTGLYRLTSPDQDARRRGRQAVHDLRRHGFTVQADISLDPAQSAPPPTPARRNGLAERRTRIAQAAAGRSTQHHASIAPSITAQSPGAGAPPMAAAGRRR</sequence>
<feature type="region of interest" description="Disordered" evidence="1">
    <location>
        <begin position="42"/>
        <end position="63"/>
    </location>
</feature>
<evidence type="ECO:0000313" key="3">
    <source>
        <dbReference type="Proteomes" id="UP000054011"/>
    </source>
</evidence>
<feature type="compositionally biased region" description="Low complexity" evidence="1">
    <location>
        <begin position="128"/>
        <end position="142"/>
    </location>
</feature>
<feature type="region of interest" description="Disordered" evidence="1">
    <location>
        <begin position="76"/>
        <end position="142"/>
    </location>
</feature>
<accession>A0A117IVZ2</accession>
<dbReference type="AlphaFoldDB" id="A0A117IVZ2"/>
<dbReference type="STRING" id="936756.ATE80_11885"/>
<comment type="caution">
    <text evidence="2">The sequence shown here is derived from an EMBL/GenBank/DDBJ whole genome shotgun (WGS) entry which is preliminary data.</text>
</comment>
<name>A0A117IVZ2_9ACTN</name>
<organism evidence="2 3">
    <name type="scientific">Streptomyces kanasensis</name>
    <dbReference type="NCBI Taxonomy" id="936756"/>
    <lineage>
        <taxon>Bacteria</taxon>
        <taxon>Bacillati</taxon>
        <taxon>Actinomycetota</taxon>
        <taxon>Actinomycetes</taxon>
        <taxon>Kitasatosporales</taxon>
        <taxon>Streptomycetaceae</taxon>
        <taxon>Streptomyces</taxon>
    </lineage>
</organism>
<feature type="compositionally biased region" description="Polar residues" evidence="1">
    <location>
        <begin position="111"/>
        <end position="127"/>
    </location>
</feature>
<reference evidence="2 3" key="1">
    <citation type="submission" date="2015-11" db="EMBL/GenBank/DDBJ databases">
        <title>Genome-wide analysis reveals the secondary metabolome in Streptomyces kanasensis ZX01.</title>
        <authorList>
            <person name="Zhang G."/>
            <person name="Han L."/>
            <person name="Feng J."/>
            <person name="Zhang X."/>
        </authorList>
    </citation>
    <scope>NUCLEOTIDE SEQUENCE [LARGE SCALE GENOMIC DNA]</scope>
    <source>
        <strain evidence="2 3">ZX01</strain>
    </source>
</reference>
<gene>
    <name evidence="2" type="ORF">ATE80_11885</name>
</gene>
<evidence type="ECO:0000256" key="1">
    <source>
        <dbReference type="SAM" id="MobiDB-lite"/>
    </source>
</evidence>
<dbReference type="Proteomes" id="UP000054011">
    <property type="component" value="Unassembled WGS sequence"/>
</dbReference>
<keyword evidence="3" id="KW-1185">Reference proteome</keyword>
<protein>
    <submittedName>
        <fullName evidence="2">Uncharacterized protein</fullName>
    </submittedName>
</protein>